<accession>A0A081PKS4</accession>
<keyword evidence="1" id="KW-1133">Transmembrane helix</keyword>
<keyword evidence="3" id="KW-1185">Reference proteome</keyword>
<dbReference type="OrthoDB" id="9124519at2"/>
<gene>
    <name evidence="2" type="ORF">N180_03365</name>
</gene>
<proteinExistence type="predicted"/>
<feature type="transmembrane region" description="Helical" evidence="1">
    <location>
        <begin position="46"/>
        <end position="64"/>
    </location>
</feature>
<dbReference type="EMBL" id="JNFF01000019">
    <property type="protein sequence ID" value="KEQ31297.1"/>
    <property type="molecule type" value="Genomic_DNA"/>
</dbReference>
<protein>
    <recommendedName>
        <fullName evidence="4">Signal transduction histidine kinase dimerisation/phosphoacceptor domain-containing protein</fullName>
    </recommendedName>
</protein>
<dbReference type="AlphaFoldDB" id="A0A081PKS4"/>
<organism evidence="2 3">
    <name type="scientific">Pedobacter antarcticus 4BY</name>
    <dbReference type="NCBI Taxonomy" id="1358423"/>
    <lineage>
        <taxon>Bacteria</taxon>
        <taxon>Pseudomonadati</taxon>
        <taxon>Bacteroidota</taxon>
        <taxon>Sphingobacteriia</taxon>
        <taxon>Sphingobacteriales</taxon>
        <taxon>Sphingobacteriaceae</taxon>
        <taxon>Pedobacter</taxon>
    </lineage>
</organism>
<evidence type="ECO:0000256" key="1">
    <source>
        <dbReference type="SAM" id="Phobius"/>
    </source>
</evidence>
<dbReference type="Proteomes" id="UP000028007">
    <property type="component" value="Unassembled WGS sequence"/>
</dbReference>
<evidence type="ECO:0000313" key="3">
    <source>
        <dbReference type="Proteomes" id="UP000028007"/>
    </source>
</evidence>
<keyword evidence="1" id="KW-0812">Transmembrane</keyword>
<keyword evidence="1" id="KW-0472">Membrane</keyword>
<evidence type="ECO:0008006" key="4">
    <source>
        <dbReference type="Google" id="ProtNLM"/>
    </source>
</evidence>
<evidence type="ECO:0000313" key="2">
    <source>
        <dbReference type="EMBL" id="KEQ31297.1"/>
    </source>
</evidence>
<reference evidence="2 3" key="1">
    <citation type="journal article" date="1992" name="Int. J. Syst. Bacteriol.">
        <title>Sphingobacterium antarcticus sp. nov. a Psychrotrophic Bacterium from the Soils of Schirmacher Oasis, Antarctica.</title>
        <authorList>
            <person name="Shivaji S."/>
            <person name="Ray M.K."/>
            <person name="Rao N.S."/>
            <person name="Saiserr L."/>
            <person name="Jagannadham M.V."/>
            <person name="Kumar G.S."/>
            <person name="Reddy G."/>
            <person name="Bhargava P.M."/>
        </authorList>
    </citation>
    <scope>NUCLEOTIDE SEQUENCE [LARGE SCALE GENOMIC DNA]</scope>
    <source>
        <strain evidence="2 3">4BY</strain>
    </source>
</reference>
<dbReference type="RefSeq" id="WP_037438362.1">
    <property type="nucleotide sequence ID" value="NZ_JNFF01000019.1"/>
</dbReference>
<sequence length="166" mass="19113">MKNKNRIVISYLLLSCVWIISSDQLIYIFTPNLTPDGRTIIHTMKGFIFILSNALFLNYVLGIYNKRKKKSHLSLISCLEDNKEKQSRISKQDNLLREMAWVNVHAIRKPVASILSLSELTNTTSDPIEKGEYYLMISDCIKELDIVVCQTAKKLNQFTQSERNGK</sequence>
<comment type="caution">
    <text evidence="2">The sequence shown here is derived from an EMBL/GenBank/DDBJ whole genome shotgun (WGS) entry which is preliminary data.</text>
</comment>
<name>A0A081PKS4_9SPHI</name>